<feature type="non-terminal residue" evidence="4">
    <location>
        <position position="80"/>
    </location>
</feature>
<evidence type="ECO:0000313" key="4">
    <source>
        <dbReference type="EMBL" id="CAF4794648.1"/>
    </source>
</evidence>
<gene>
    <name evidence="4" type="ORF">GIL414_LOCUS46896</name>
</gene>
<dbReference type="PANTHER" id="PTHR20835:SF0">
    <property type="entry name" value="E3 UBIQUITIN-PROTEIN LIGASE PPP1R11"/>
    <property type="match status" value="1"/>
</dbReference>
<feature type="non-terminal residue" evidence="4">
    <location>
        <position position="1"/>
    </location>
</feature>
<dbReference type="AlphaFoldDB" id="A0A8S3BDT2"/>
<dbReference type="GO" id="GO:0008157">
    <property type="term" value="F:protein phosphatase 1 binding"/>
    <property type="evidence" value="ECO:0007669"/>
    <property type="project" value="TreeGrafter"/>
</dbReference>
<comment type="caution">
    <text evidence="4">The sequence shown here is derived from an EMBL/GenBank/DDBJ whole genome shotgun (WGS) entry which is preliminary data.</text>
</comment>
<dbReference type="Pfam" id="PF07491">
    <property type="entry name" value="PPI_Ypi1"/>
    <property type="match status" value="1"/>
</dbReference>
<feature type="compositionally biased region" description="Basic and acidic residues" evidence="3">
    <location>
        <begin position="59"/>
        <end position="72"/>
    </location>
</feature>
<accession>A0A8S3BDT2</accession>
<sequence length="80" mass="9253">SSTVTITETDQPARPHSPTLILELHRPIETGPRVRWSEGTIDNEYMNKKKSKCCCIYTKRHDPQSNDDKTTEVDEYDNCQ</sequence>
<proteinExistence type="predicted"/>
<name>A0A8S3BDT2_9BILA</name>
<organism evidence="4 5">
    <name type="scientific">Rotaria magnacalcarata</name>
    <dbReference type="NCBI Taxonomy" id="392030"/>
    <lineage>
        <taxon>Eukaryota</taxon>
        <taxon>Metazoa</taxon>
        <taxon>Spiralia</taxon>
        <taxon>Gnathifera</taxon>
        <taxon>Rotifera</taxon>
        <taxon>Eurotatoria</taxon>
        <taxon>Bdelloidea</taxon>
        <taxon>Philodinida</taxon>
        <taxon>Philodinidae</taxon>
        <taxon>Rotaria</taxon>
    </lineage>
</organism>
<evidence type="ECO:0000313" key="5">
    <source>
        <dbReference type="Proteomes" id="UP000681720"/>
    </source>
</evidence>
<dbReference type="GO" id="GO:0004865">
    <property type="term" value="F:protein serine/threonine phosphatase inhibitor activity"/>
    <property type="evidence" value="ECO:0007669"/>
    <property type="project" value="InterPro"/>
</dbReference>
<evidence type="ECO:0000256" key="3">
    <source>
        <dbReference type="SAM" id="MobiDB-lite"/>
    </source>
</evidence>
<dbReference type="EMBL" id="CAJOBJ010148513">
    <property type="protein sequence ID" value="CAF4794648.1"/>
    <property type="molecule type" value="Genomic_DNA"/>
</dbReference>
<protein>
    <recommendedName>
        <fullName evidence="1">E3 ubiquitin-protein ligase PPP1R11</fullName>
    </recommendedName>
    <alternativeName>
        <fullName evidence="2">Protein phosphatase 1 regulatory subunit 11</fullName>
    </alternativeName>
</protein>
<dbReference type="GO" id="GO:0005634">
    <property type="term" value="C:nucleus"/>
    <property type="evidence" value="ECO:0007669"/>
    <property type="project" value="TreeGrafter"/>
</dbReference>
<dbReference type="Proteomes" id="UP000681720">
    <property type="component" value="Unassembled WGS sequence"/>
</dbReference>
<reference evidence="4" key="1">
    <citation type="submission" date="2021-02" db="EMBL/GenBank/DDBJ databases">
        <authorList>
            <person name="Nowell W R."/>
        </authorList>
    </citation>
    <scope>NUCLEOTIDE SEQUENCE</scope>
</reference>
<dbReference type="PANTHER" id="PTHR20835">
    <property type="entry name" value="E3 UBIQUITIN-PROTEIN LIGASE PPP1R11-RELATED"/>
    <property type="match status" value="1"/>
</dbReference>
<dbReference type="InterPro" id="IPR011107">
    <property type="entry name" value="PPI_Ypi1"/>
</dbReference>
<evidence type="ECO:0000256" key="2">
    <source>
        <dbReference type="ARBA" id="ARBA00031039"/>
    </source>
</evidence>
<evidence type="ECO:0000256" key="1">
    <source>
        <dbReference type="ARBA" id="ARBA00021994"/>
    </source>
</evidence>
<feature type="region of interest" description="Disordered" evidence="3">
    <location>
        <begin position="59"/>
        <end position="80"/>
    </location>
</feature>